<keyword evidence="1" id="KW-0812">Transmembrane</keyword>
<evidence type="ECO:0000256" key="1">
    <source>
        <dbReference type="SAM" id="Phobius"/>
    </source>
</evidence>
<keyword evidence="1" id="KW-1133">Transmembrane helix</keyword>
<evidence type="ECO:0000313" key="3">
    <source>
        <dbReference type="Proteomes" id="UP000253664"/>
    </source>
</evidence>
<proteinExistence type="predicted"/>
<name>A0A367LN70_9HYPO</name>
<reference evidence="2 3" key="1">
    <citation type="journal article" date="2015" name="BMC Genomics">
        <title>Insights from the genome of Ophiocordyceps polyrhachis-furcata to pathogenicity and host specificity in insect fungi.</title>
        <authorList>
            <person name="Wichadakul D."/>
            <person name="Kobmoo N."/>
            <person name="Ingsriswang S."/>
            <person name="Tangphatsornruang S."/>
            <person name="Chantasingh D."/>
            <person name="Luangsa-ard J.J."/>
            <person name="Eurwilaichitr L."/>
        </authorList>
    </citation>
    <scope>NUCLEOTIDE SEQUENCE [LARGE SCALE GENOMIC DNA]</scope>
    <source>
        <strain evidence="2 3">BCC 54312</strain>
    </source>
</reference>
<dbReference type="Proteomes" id="UP000253664">
    <property type="component" value="Unassembled WGS sequence"/>
</dbReference>
<dbReference type="AlphaFoldDB" id="A0A367LN70"/>
<feature type="non-terminal residue" evidence="2">
    <location>
        <position position="1"/>
    </location>
</feature>
<keyword evidence="1" id="KW-0472">Membrane</keyword>
<protein>
    <submittedName>
        <fullName evidence="2">Uncharacterized protein</fullName>
    </submittedName>
</protein>
<organism evidence="2 3">
    <name type="scientific">Ophiocordyceps polyrhachis-furcata BCC 54312</name>
    <dbReference type="NCBI Taxonomy" id="1330021"/>
    <lineage>
        <taxon>Eukaryota</taxon>
        <taxon>Fungi</taxon>
        <taxon>Dikarya</taxon>
        <taxon>Ascomycota</taxon>
        <taxon>Pezizomycotina</taxon>
        <taxon>Sordariomycetes</taxon>
        <taxon>Hypocreomycetidae</taxon>
        <taxon>Hypocreales</taxon>
        <taxon>Ophiocordycipitaceae</taxon>
        <taxon>Ophiocordyceps</taxon>
    </lineage>
</organism>
<dbReference type="EMBL" id="LKCN02000001">
    <property type="protein sequence ID" value="RCI15859.1"/>
    <property type="molecule type" value="Genomic_DNA"/>
</dbReference>
<evidence type="ECO:0000313" key="2">
    <source>
        <dbReference type="EMBL" id="RCI15859.1"/>
    </source>
</evidence>
<sequence length="74" mass="8539">DGPAETLTQPLLFQCLFSQPEILNLFREQQTPLFSQDPVSFSSIFFSITITFIRPPLFLFLTYQHPSWLGNMAN</sequence>
<feature type="transmembrane region" description="Helical" evidence="1">
    <location>
        <begin position="41"/>
        <end position="63"/>
    </location>
</feature>
<gene>
    <name evidence="2" type="ORF">L249_2543</name>
</gene>
<keyword evidence="3" id="KW-1185">Reference proteome</keyword>
<accession>A0A367LN70</accession>
<comment type="caution">
    <text evidence="2">The sequence shown here is derived from an EMBL/GenBank/DDBJ whole genome shotgun (WGS) entry which is preliminary data.</text>
</comment>